<keyword evidence="3" id="KW-0547">Nucleotide-binding</keyword>
<dbReference type="SUPFAM" id="SSF140990">
    <property type="entry name" value="FtsH protease domain-like"/>
    <property type="match status" value="1"/>
</dbReference>
<keyword evidence="2" id="KW-0479">Metal-binding</keyword>
<evidence type="ECO:0000256" key="6">
    <source>
        <dbReference type="ARBA" id="ARBA00023049"/>
    </source>
</evidence>
<evidence type="ECO:0000256" key="4">
    <source>
        <dbReference type="ARBA" id="ARBA00022833"/>
    </source>
</evidence>
<sequence>MLTSALCPPGSGAAISSVCSEAALVATRHRSPSVQEKHFEQALERVMGGLEKKMQVLQPCEKVTVAYHEARSVVPGWFLEHADPQLKVSTGPRSEGLGFAQCLPREQYLHTQEQLLDCVCALLGGRVAEQLFFGRVAMGAQDHLRGVTQSAYAQVGQLRVWFGSCVAVAVV</sequence>
<evidence type="ECO:0000313" key="9">
    <source>
        <dbReference type="Proteomes" id="UP000008227"/>
    </source>
</evidence>
<keyword evidence="4" id="KW-0862">Zinc</keyword>
<dbReference type="GO" id="GO:0046872">
    <property type="term" value="F:metal ion binding"/>
    <property type="evidence" value="ECO:0007669"/>
    <property type="project" value="UniProtKB-KW"/>
</dbReference>
<name>A0A8W4FBF8_PIG</name>
<dbReference type="Gene3D" id="1.20.58.760">
    <property type="entry name" value="Peptidase M41"/>
    <property type="match status" value="1"/>
</dbReference>
<dbReference type="GeneTree" id="ENSGT00940000160625"/>
<dbReference type="Ensembl" id="ENSSSCT00000092957.1">
    <property type="protein sequence ID" value="ENSSSCP00000076602.1"/>
    <property type="gene ID" value="ENSSSCG00000056858.1"/>
</dbReference>
<dbReference type="AlphaFoldDB" id="A0A8W4FBF8"/>
<evidence type="ECO:0000256" key="3">
    <source>
        <dbReference type="ARBA" id="ARBA00022741"/>
    </source>
</evidence>
<protein>
    <recommendedName>
        <fullName evidence="7">Peptidase M41 domain-containing protein</fullName>
    </recommendedName>
</protein>
<dbReference type="GO" id="GO:0005524">
    <property type="term" value="F:ATP binding"/>
    <property type="evidence" value="ECO:0007669"/>
    <property type="project" value="UniProtKB-KW"/>
</dbReference>
<reference evidence="8" key="2">
    <citation type="submission" date="2025-08" db="UniProtKB">
        <authorList>
            <consortium name="Ensembl"/>
        </authorList>
    </citation>
    <scope>IDENTIFICATION</scope>
</reference>
<evidence type="ECO:0000256" key="2">
    <source>
        <dbReference type="ARBA" id="ARBA00022723"/>
    </source>
</evidence>
<keyword evidence="9" id="KW-1185">Reference proteome</keyword>
<reference evidence="8" key="1">
    <citation type="journal article" date="2020" name="Gigascience">
        <title>An improved pig reference genome sequence to enable pig genetics and genomics research.</title>
        <authorList>
            <person name="Warr A."/>
            <person name="Affara N."/>
            <person name="Aken B."/>
            <person name="Beiki H."/>
            <person name="Bickhart D.M."/>
            <person name="Billis K."/>
            <person name="Chow W."/>
            <person name="Eory L."/>
            <person name="Finlayson H.A."/>
            <person name="Flicek P."/>
            <person name="Giron C.G."/>
            <person name="Griffin D.K."/>
            <person name="Hall R."/>
            <person name="Hannum G."/>
            <person name="Hourlier T."/>
            <person name="Howe K."/>
            <person name="Hume D.A."/>
            <person name="Izuogu O."/>
            <person name="Kim K."/>
            <person name="Koren S."/>
            <person name="Liu H."/>
            <person name="Manchanda N."/>
            <person name="Martin F.J."/>
            <person name="Nonneman D.J."/>
            <person name="O'Connor R.E."/>
            <person name="Phillippy A.M."/>
            <person name="Rohrer G.A."/>
            <person name="Rosen B.D."/>
            <person name="Rund L.A."/>
            <person name="Sargent C.A."/>
            <person name="Schook L.B."/>
            <person name="Schroeder S.G."/>
            <person name="Schwartz A.S."/>
            <person name="Skinner B.M."/>
            <person name="Talbot R."/>
            <person name="Tseng E."/>
            <person name="Tuggle C.K."/>
            <person name="Watson M."/>
            <person name="Smith T.P.L."/>
            <person name="Archibald A.L."/>
        </authorList>
    </citation>
    <scope>NUCLEOTIDE SEQUENCE [LARGE SCALE GENOMIC DNA]</scope>
    <source>
        <strain evidence="8">Duroc</strain>
    </source>
</reference>
<evidence type="ECO:0000313" key="8">
    <source>
        <dbReference type="Ensembl" id="ENSSSCP00000076602.1"/>
    </source>
</evidence>
<dbReference type="Gene3D" id="1.10.8.60">
    <property type="match status" value="1"/>
</dbReference>
<reference evidence="8" key="3">
    <citation type="submission" date="2025-09" db="UniProtKB">
        <authorList>
            <consortium name="Ensembl"/>
        </authorList>
    </citation>
    <scope>IDENTIFICATION</scope>
</reference>
<dbReference type="InterPro" id="IPR037219">
    <property type="entry name" value="Peptidase_M41-like"/>
</dbReference>
<dbReference type="PANTHER" id="PTHR43655:SF7">
    <property type="entry name" value="AFG3-LIKE PROTEIN 1"/>
    <property type="match status" value="1"/>
</dbReference>
<keyword evidence="6" id="KW-0482">Metalloprotease</keyword>
<keyword evidence="5" id="KW-0067">ATP-binding</keyword>
<evidence type="ECO:0000256" key="5">
    <source>
        <dbReference type="ARBA" id="ARBA00022840"/>
    </source>
</evidence>
<organism evidence="8 9">
    <name type="scientific">Sus scrofa</name>
    <name type="common">Pig</name>
    <dbReference type="NCBI Taxonomy" id="9823"/>
    <lineage>
        <taxon>Eukaryota</taxon>
        <taxon>Metazoa</taxon>
        <taxon>Chordata</taxon>
        <taxon>Craniata</taxon>
        <taxon>Vertebrata</taxon>
        <taxon>Euteleostomi</taxon>
        <taxon>Mammalia</taxon>
        <taxon>Eutheria</taxon>
        <taxon>Laurasiatheria</taxon>
        <taxon>Artiodactyla</taxon>
        <taxon>Suina</taxon>
        <taxon>Suidae</taxon>
        <taxon>Sus</taxon>
    </lineage>
</organism>
<dbReference type="PANTHER" id="PTHR43655">
    <property type="entry name" value="ATP-DEPENDENT PROTEASE"/>
    <property type="match status" value="1"/>
</dbReference>
<comment type="cofactor">
    <cofactor evidence="1">
        <name>Zn(2+)</name>
        <dbReference type="ChEBI" id="CHEBI:29105"/>
    </cofactor>
</comment>
<keyword evidence="6" id="KW-0378">Hydrolase</keyword>
<dbReference type="Proteomes" id="UP000008227">
    <property type="component" value="Chromosome 6"/>
</dbReference>
<keyword evidence="6" id="KW-0645">Protease</keyword>
<dbReference type="GO" id="GO:0004222">
    <property type="term" value="F:metalloendopeptidase activity"/>
    <property type="evidence" value="ECO:0007669"/>
    <property type="project" value="InterPro"/>
</dbReference>
<feature type="domain" description="Peptidase M41" evidence="7">
    <location>
        <begin position="56"/>
        <end position="157"/>
    </location>
</feature>
<evidence type="ECO:0000259" key="7">
    <source>
        <dbReference type="Pfam" id="PF01434"/>
    </source>
</evidence>
<proteinExistence type="predicted"/>
<evidence type="ECO:0000256" key="1">
    <source>
        <dbReference type="ARBA" id="ARBA00001947"/>
    </source>
</evidence>
<dbReference type="Pfam" id="PF01434">
    <property type="entry name" value="Peptidase_M41"/>
    <property type="match status" value="1"/>
</dbReference>
<dbReference type="GO" id="GO:0004176">
    <property type="term" value="F:ATP-dependent peptidase activity"/>
    <property type="evidence" value="ECO:0007669"/>
    <property type="project" value="InterPro"/>
</dbReference>
<dbReference type="InterPro" id="IPR050928">
    <property type="entry name" value="ATP-dep_Zn_Metalloprotease"/>
</dbReference>
<dbReference type="InterPro" id="IPR000642">
    <property type="entry name" value="Peptidase_M41"/>
</dbReference>
<dbReference type="GO" id="GO:0006508">
    <property type="term" value="P:proteolysis"/>
    <property type="evidence" value="ECO:0007669"/>
    <property type="project" value="InterPro"/>
</dbReference>
<accession>A0A8W4FBF8</accession>